<organism evidence="2 3">
    <name type="scientific">Paenibacillus thermoaerophilus</name>
    <dbReference type="NCBI Taxonomy" id="1215385"/>
    <lineage>
        <taxon>Bacteria</taxon>
        <taxon>Bacillati</taxon>
        <taxon>Bacillota</taxon>
        <taxon>Bacilli</taxon>
        <taxon>Bacillales</taxon>
        <taxon>Paenibacillaceae</taxon>
        <taxon>Paenibacillus</taxon>
    </lineage>
</organism>
<dbReference type="EMBL" id="JBHTGQ010000013">
    <property type="protein sequence ID" value="MFC7749413.1"/>
    <property type="molecule type" value="Genomic_DNA"/>
</dbReference>
<protein>
    <submittedName>
        <fullName evidence="2">S4 domain-containing protein YaaA</fullName>
    </submittedName>
</protein>
<dbReference type="Gene3D" id="3.10.290.10">
    <property type="entry name" value="RNA-binding S4 domain"/>
    <property type="match status" value="1"/>
</dbReference>
<dbReference type="Pfam" id="PF13275">
    <property type="entry name" value="S4_2"/>
    <property type="match status" value="1"/>
</dbReference>
<reference evidence="3" key="1">
    <citation type="journal article" date="2019" name="Int. J. Syst. Evol. Microbiol.">
        <title>The Global Catalogue of Microorganisms (GCM) 10K type strain sequencing project: providing services to taxonomists for standard genome sequencing and annotation.</title>
        <authorList>
            <consortium name="The Broad Institute Genomics Platform"/>
            <consortium name="The Broad Institute Genome Sequencing Center for Infectious Disease"/>
            <person name="Wu L."/>
            <person name="Ma J."/>
        </authorList>
    </citation>
    <scope>NUCLEOTIDE SEQUENCE [LARGE SCALE GENOMIC DNA]</scope>
    <source>
        <strain evidence="3">JCM 18657</strain>
    </source>
</reference>
<dbReference type="CDD" id="cd00165">
    <property type="entry name" value="S4"/>
    <property type="match status" value="1"/>
</dbReference>
<dbReference type="RefSeq" id="WP_138790695.1">
    <property type="nucleotide sequence ID" value="NZ_JBHTGQ010000013.1"/>
</dbReference>
<comment type="caution">
    <text evidence="2">The sequence shown here is derived from an EMBL/GenBank/DDBJ whole genome shotgun (WGS) entry which is preliminary data.</text>
</comment>
<name>A0ABW2V553_9BACL</name>
<dbReference type="Proteomes" id="UP001596528">
    <property type="component" value="Unassembled WGS sequence"/>
</dbReference>
<keyword evidence="3" id="KW-1185">Reference proteome</keyword>
<evidence type="ECO:0000313" key="2">
    <source>
        <dbReference type="EMBL" id="MFC7749413.1"/>
    </source>
</evidence>
<gene>
    <name evidence="2" type="primary">yaaA</name>
    <name evidence="2" type="ORF">ACFQWB_05565</name>
</gene>
<keyword evidence="1" id="KW-0694">RNA-binding</keyword>
<accession>A0ABW2V553</accession>
<dbReference type="PROSITE" id="PS50889">
    <property type="entry name" value="S4"/>
    <property type="match status" value="1"/>
</dbReference>
<dbReference type="SUPFAM" id="SSF55174">
    <property type="entry name" value="Alpha-L RNA-binding motif"/>
    <property type="match status" value="1"/>
</dbReference>
<dbReference type="InterPro" id="IPR036986">
    <property type="entry name" value="S4_RNA-bd_sf"/>
</dbReference>
<evidence type="ECO:0000313" key="3">
    <source>
        <dbReference type="Proteomes" id="UP001596528"/>
    </source>
</evidence>
<sequence length="75" mass="8350">MRQIPIRDEYITLGSLLKLADCISTGGQAKMFLEETDVKVNGEPEKRRGRKLRPGDVIQVEGCGPFQVTASREDT</sequence>
<proteinExistence type="predicted"/>
<dbReference type="NCBIfam" id="TIGR02988">
    <property type="entry name" value="YaaA_near_RecF"/>
    <property type="match status" value="1"/>
</dbReference>
<dbReference type="InterPro" id="IPR014330">
    <property type="entry name" value="RNA-bd_S4-rel_YaaA"/>
</dbReference>
<evidence type="ECO:0000256" key="1">
    <source>
        <dbReference type="PROSITE-ProRule" id="PRU00182"/>
    </source>
</evidence>